<dbReference type="PANTHER" id="PTHR48081">
    <property type="entry name" value="AB HYDROLASE SUPERFAMILY PROTEIN C4A8.06C"/>
    <property type="match status" value="1"/>
</dbReference>
<gene>
    <name evidence="3" type="ORF">N7509_004497</name>
</gene>
<dbReference type="GO" id="GO:0016787">
    <property type="term" value="F:hydrolase activity"/>
    <property type="evidence" value="ECO:0007669"/>
    <property type="project" value="UniProtKB-KW"/>
</dbReference>
<evidence type="ECO:0000313" key="4">
    <source>
        <dbReference type="Proteomes" id="UP001147747"/>
    </source>
</evidence>
<reference evidence="3" key="2">
    <citation type="journal article" date="2023" name="IMA Fungus">
        <title>Comparative genomic study of the Penicillium genus elucidates a diverse pangenome and 15 lateral gene transfer events.</title>
        <authorList>
            <person name="Petersen C."/>
            <person name="Sorensen T."/>
            <person name="Nielsen M.R."/>
            <person name="Sondergaard T.E."/>
            <person name="Sorensen J.L."/>
            <person name="Fitzpatrick D.A."/>
            <person name="Frisvad J.C."/>
            <person name="Nielsen K.L."/>
        </authorList>
    </citation>
    <scope>NUCLEOTIDE SEQUENCE</scope>
    <source>
        <strain evidence="3">IBT 29677</strain>
    </source>
</reference>
<dbReference type="Proteomes" id="UP001147747">
    <property type="component" value="Unassembled WGS sequence"/>
</dbReference>
<dbReference type="InterPro" id="IPR050300">
    <property type="entry name" value="GDXG_lipolytic_enzyme"/>
</dbReference>
<comment type="caution">
    <text evidence="3">The sequence shown here is derived from an EMBL/GenBank/DDBJ whole genome shotgun (WGS) entry which is preliminary data.</text>
</comment>
<dbReference type="RefSeq" id="XP_056491868.1">
    <property type="nucleotide sequence ID" value="XM_056629134.1"/>
</dbReference>
<evidence type="ECO:0000313" key="3">
    <source>
        <dbReference type="EMBL" id="KAJ5404626.1"/>
    </source>
</evidence>
<feature type="domain" description="BD-FAE-like" evidence="2">
    <location>
        <begin position="55"/>
        <end position="163"/>
    </location>
</feature>
<accession>A0A9W9W750</accession>
<name>A0A9W9W750_9EURO</name>
<dbReference type="PANTHER" id="PTHR48081:SF33">
    <property type="entry name" value="KYNURENINE FORMAMIDASE"/>
    <property type="match status" value="1"/>
</dbReference>
<protein>
    <submittedName>
        <fullName evidence="3">Alpha/beta-hydrolase</fullName>
    </submittedName>
</protein>
<dbReference type="SUPFAM" id="SSF53474">
    <property type="entry name" value="alpha/beta-Hydrolases"/>
    <property type="match status" value="1"/>
</dbReference>
<dbReference type="OrthoDB" id="433474at2759"/>
<dbReference type="Pfam" id="PF20434">
    <property type="entry name" value="BD-FAE"/>
    <property type="match status" value="1"/>
</dbReference>
<dbReference type="EMBL" id="JAPZBU010000005">
    <property type="protein sequence ID" value="KAJ5404626.1"/>
    <property type="molecule type" value="Genomic_DNA"/>
</dbReference>
<dbReference type="GO" id="GO:0017000">
    <property type="term" value="P:antibiotic biosynthetic process"/>
    <property type="evidence" value="ECO:0007669"/>
    <property type="project" value="UniProtKB-ARBA"/>
</dbReference>
<sequence length="320" mass="34974">MNHVKALNDSTGQTIQETVGPTLDIFTPYLVKNKDAIFAITQQEEHYGPHAQQKLGIYRPPQTMHNSPVLVFLNGGEFLGGDKTSANGLLYHNVGSFFARKGIITVIPGYRHTSASPGEEATFPSGGEDVSLVLKWLESFDHKGSANVFIMGSSTGGVHLSSFILGPQFLEQRRALASGKSGIVFKGAIELGVPFHFKSTTEVDHATALKSYYGSQEDVERKCPLGLLEAVRETGMSREDTAVPKVLLLLGEFDSEAEIAQPMHDFAALRTNTWGNGVEFKVIKGHNHISPLLALMSGDVEGERWGEEVVEWIQLLNQQP</sequence>
<keyword evidence="4" id="KW-1185">Reference proteome</keyword>
<organism evidence="3 4">
    <name type="scientific">Penicillium cosmopolitanum</name>
    <dbReference type="NCBI Taxonomy" id="1131564"/>
    <lineage>
        <taxon>Eukaryota</taxon>
        <taxon>Fungi</taxon>
        <taxon>Dikarya</taxon>
        <taxon>Ascomycota</taxon>
        <taxon>Pezizomycotina</taxon>
        <taxon>Eurotiomycetes</taxon>
        <taxon>Eurotiomycetidae</taxon>
        <taxon>Eurotiales</taxon>
        <taxon>Aspergillaceae</taxon>
        <taxon>Penicillium</taxon>
    </lineage>
</organism>
<dbReference type="GeneID" id="81368114"/>
<dbReference type="Gene3D" id="3.40.50.1820">
    <property type="entry name" value="alpha/beta hydrolase"/>
    <property type="match status" value="1"/>
</dbReference>
<dbReference type="InterPro" id="IPR049492">
    <property type="entry name" value="BD-FAE-like_dom"/>
</dbReference>
<reference evidence="3" key="1">
    <citation type="submission" date="2022-12" db="EMBL/GenBank/DDBJ databases">
        <authorList>
            <person name="Petersen C."/>
        </authorList>
    </citation>
    <scope>NUCLEOTIDE SEQUENCE</scope>
    <source>
        <strain evidence="3">IBT 29677</strain>
    </source>
</reference>
<proteinExistence type="predicted"/>
<evidence type="ECO:0000256" key="1">
    <source>
        <dbReference type="ARBA" id="ARBA00022801"/>
    </source>
</evidence>
<dbReference type="GO" id="GO:0072330">
    <property type="term" value="P:monocarboxylic acid biosynthetic process"/>
    <property type="evidence" value="ECO:0007669"/>
    <property type="project" value="UniProtKB-ARBA"/>
</dbReference>
<keyword evidence="1" id="KW-0378">Hydrolase</keyword>
<evidence type="ECO:0000259" key="2">
    <source>
        <dbReference type="Pfam" id="PF20434"/>
    </source>
</evidence>
<dbReference type="InterPro" id="IPR029058">
    <property type="entry name" value="AB_hydrolase_fold"/>
</dbReference>
<dbReference type="AlphaFoldDB" id="A0A9W9W750"/>